<keyword evidence="8" id="KW-1185">Reference proteome</keyword>
<dbReference type="EMBL" id="JAEUXJ010000009">
    <property type="protein sequence ID" value="MBL6457514.1"/>
    <property type="molecule type" value="Genomic_DNA"/>
</dbReference>
<feature type="region of interest" description="Disordered" evidence="4">
    <location>
        <begin position="240"/>
        <end position="259"/>
    </location>
</feature>
<dbReference type="SUPFAM" id="SSF51206">
    <property type="entry name" value="cAMP-binding domain-like"/>
    <property type="match status" value="1"/>
</dbReference>
<dbReference type="Gene3D" id="1.10.10.10">
    <property type="entry name" value="Winged helix-like DNA-binding domain superfamily/Winged helix DNA-binding domain"/>
    <property type="match status" value="1"/>
</dbReference>
<dbReference type="InterPro" id="IPR018335">
    <property type="entry name" value="Tscrpt_reg_HTH_Crp-type_CS"/>
</dbReference>
<dbReference type="InterPro" id="IPR018490">
    <property type="entry name" value="cNMP-bd_dom_sf"/>
</dbReference>
<evidence type="ECO:0000313" key="8">
    <source>
        <dbReference type="Proteomes" id="UP000606490"/>
    </source>
</evidence>
<evidence type="ECO:0000256" key="1">
    <source>
        <dbReference type="ARBA" id="ARBA00023015"/>
    </source>
</evidence>
<dbReference type="SUPFAM" id="SSF46785">
    <property type="entry name" value="Winged helix' DNA-binding domain"/>
    <property type="match status" value="1"/>
</dbReference>
<feature type="domain" description="Cyclic nucleotide-binding" evidence="5">
    <location>
        <begin position="27"/>
        <end position="99"/>
    </location>
</feature>
<evidence type="ECO:0000256" key="4">
    <source>
        <dbReference type="SAM" id="MobiDB-lite"/>
    </source>
</evidence>
<keyword evidence="1" id="KW-0805">Transcription regulation</keyword>
<proteinExistence type="predicted"/>
<dbReference type="PROSITE" id="PS00042">
    <property type="entry name" value="HTH_CRP_1"/>
    <property type="match status" value="1"/>
</dbReference>
<gene>
    <name evidence="7" type="ORF">JMJ55_19460</name>
</gene>
<dbReference type="Pfam" id="PF13545">
    <property type="entry name" value="HTH_Crp_2"/>
    <property type="match status" value="1"/>
</dbReference>
<name>A0ABS1V771_9PROT</name>
<sequence>MDASGLMMPRAAVTAACGACAGASRGLCHGLEEADQAALFNAASSLRLPARSAVFREGDRANAVFTLKDGAAKLLRALPDGRQQIIGFRFPGDLIGYTARDRYPCDAELVSDATVCRVDRGRLESMSRHCAGLSHRLLELCAEDLAAAQDQLNAMAQKSAEGRVAAFLLMLREADRRNGGTGLDLSLPMTRADIGDYLGLTIESVSRVFAALRRGGLVKEPQRGRLRLADLPGLEALAGSDGAAAPLSGPGRPAHRSAA</sequence>
<dbReference type="PROSITE" id="PS51063">
    <property type="entry name" value="HTH_CRP_2"/>
    <property type="match status" value="1"/>
</dbReference>
<evidence type="ECO:0000259" key="6">
    <source>
        <dbReference type="PROSITE" id="PS51063"/>
    </source>
</evidence>
<dbReference type="InterPro" id="IPR050397">
    <property type="entry name" value="Env_Response_Regulators"/>
</dbReference>
<protein>
    <submittedName>
        <fullName evidence="7">Crp/Fnr family transcriptional regulator</fullName>
    </submittedName>
</protein>
<dbReference type="CDD" id="cd00092">
    <property type="entry name" value="HTH_CRP"/>
    <property type="match status" value="1"/>
</dbReference>
<evidence type="ECO:0000313" key="7">
    <source>
        <dbReference type="EMBL" id="MBL6457514.1"/>
    </source>
</evidence>
<dbReference type="SMART" id="SM00419">
    <property type="entry name" value="HTH_CRP"/>
    <property type="match status" value="1"/>
</dbReference>
<accession>A0ABS1V771</accession>
<dbReference type="InterPro" id="IPR012318">
    <property type="entry name" value="HTH_CRP"/>
</dbReference>
<feature type="domain" description="HTH crp-type" evidence="6">
    <location>
        <begin position="158"/>
        <end position="232"/>
    </location>
</feature>
<dbReference type="Gene3D" id="2.60.120.10">
    <property type="entry name" value="Jelly Rolls"/>
    <property type="match status" value="1"/>
</dbReference>
<comment type="caution">
    <text evidence="7">The sequence shown here is derived from an EMBL/GenBank/DDBJ whole genome shotgun (WGS) entry which is preliminary data.</text>
</comment>
<dbReference type="InterPro" id="IPR014710">
    <property type="entry name" value="RmlC-like_jellyroll"/>
</dbReference>
<dbReference type="Proteomes" id="UP000606490">
    <property type="component" value="Unassembled WGS sequence"/>
</dbReference>
<keyword evidence="2" id="KW-0238">DNA-binding</keyword>
<dbReference type="CDD" id="cd00038">
    <property type="entry name" value="CAP_ED"/>
    <property type="match status" value="1"/>
</dbReference>
<evidence type="ECO:0000256" key="3">
    <source>
        <dbReference type="ARBA" id="ARBA00023163"/>
    </source>
</evidence>
<evidence type="ECO:0000256" key="2">
    <source>
        <dbReference type="ARBA" id="ARBA00023125"/>
    </source>
</evidence>
<dbReference type="InterPro" id="IPR036388">
    <property type="entry name" value="WH-like_DNA-bd_sf"/>
</dbReference>
<keyword evidence="3" id="KW-0804">Transcription</keyword>
<dbReference type="InterPro" id="IPR036390">
    <property type="entry name" value="WH_DNA-bd_sf"/>
</dbReference>
<evidence type="ECO:0000259" key="5">
    <source>
        <dbReference type="PROSITE" id="PS50042"/>
    </source>
</evidence>
<dbReference type="PANTHER" id="PTHR24567:SF75">
    <property type="entry name" value="FUMARATE AND NITRATE REDUCTION REGULATORY PROTEIN"/>
    <property type="match status" value="1"/>
</dbReference>
<reference evidence="7 8" key="1">
    <citation type="submission" date="2021-01" db="EMBL/GenBank/DDBJ databases">
        <title>Belnapia mucosa sp. nov. and Belnapia arida sp. nov., isolated from the Tabernas Desert (Almeria, Spain).</title>
        <authorList>
            <person name="Molina-Menor E."/>
            <person name="Vidal-Verdu A."/>
            <person name="Calonge A."/>
            <person name="Satari L."/>
            <person name="Pereto Magraner J."/>
            <person name="Porcar Miralles M."/>
        </authorList>
    </citation>
    <scope>NUCLEOTIDE SEQUENCE [LARGE SCALE GENOMIC DNA]</scope>
    <source>
        <strain evidence="7 8">T6</strain>
    </source>
</reference>
<dbReference type="PANTHER" id="PTHR24567">
    <property type="entry name" value="CRP FAMILY TRANSCRIPTIONAL REGULATORY PROTEIN"/>
    <property type="match status" value="1"/>
</dbReference>
<organism evidence="7 8">
    <name type="scientific">Belnapia mucosa</name>
    <dbReference type="NCBI Taxonomy" id="2804532"/>
    <lineage>
        <taxon>Bacteria</taxon>
        <taxon>Pseudomonadati</taxon>
        <taxon>Pseudomonadota</taxon>
        <taxon>Alphaproteobacteria</taxon>
        <taxon>Acetobacterales</taxon>
        <taxon>Roseomonadaceae</taxon>
        <taxon>Belnapia</taxon>
    </lineage>
</organism>
<dbReference type="InterPro" id="IPR000595">
    <property type="entry name" value="cNMP-bd_dom"/>
</dbReference>
<dbReference type="PROSITE" id="PS50042">
    <property type="entry name" value="CNMP_BINDING_3"/>
    <property type="match status" value="1"/>
</dbReference>
<dbReference type="SMART" id="SM00100">
    <property type="entry name" value="cNMP"/>
    <property type="match status" value="1"/>
</dbReference>
<dbReference type="RefSeq" id="WP_202827262.1">
    <property type="nucleotide sequence ID" value="NZ_JAEUXJ010000009.1"/>
</dbReference>
<dbReference type="Pfam" id="PF00027">
    <property type="entry name" value="cNMP_binding"/>
    <property type="match status" value="1"/>
</dbReference>
<dbReference type="PRINTS" id="PR00034">
    <property type="entry name" value="HTHCRP"/>
</dbReference>